<feature type="transmembrane region" description="Helical" evidence="2">
    <location>
        <begin position="317"/>
        <end position="341"/>
    </location>
</feature>
<organism evidence="4 5">
    <name type="scientific">Colletotrichum plurivorum</name>
    <dbReference type="NCBI Taxonomy" id="2175906"/>
    <lineage>
        <taxon>Eukaryota</taxon>
        <taxon>Fungi</taxon>
        <taxon>Dikarya</taxon>
        <taxon>Ascomycota</taxon>
        <taxon>Pezizomycotina</taxon>
        <taxon>Sordariomycetes</taxon>
        <taxon>Hypocreomycetidae</taxon>
        <taxon>Glomerellales</taxon>
        <taxon>Glomerellaceae</taxon>
        <taxon>Colletotrichum</taxon>
        <taxon>Colletotrichum orchidearum species complex</taxon>
    </lineage>
</organism>
<dbReference type="EMBL" id="WIGO01000359">
    <property type="protein sequence ID" value="KAF6815367.1"/>
    <property type="molecule type" value="Genomic_DNA"/>
</dbReference>
<keyword evidence="2" id="KW-1133">Transmembrane helix</keyword>
<feature type="compositionally biased region" description="Polar residues" evidence="1">
    <location>
        <begin position="24"/>
        <end position="39"/>
    </location>
</feature>
<comment type="caution">
    <text evidence="4">The sequence shown here is derived from an EMBL/GenBank/DDBJ whole genome shotgun (WGS) entry which is preliminary data.</text>
</comment>
<gene>
    <name evidence="4" type="ORF">CPLU01_14170</name>
</gene>
<feature type="transmembrane region" description="Helical" evidence="2">
    <location>
        <begin position="404"/>
        <end position="422"/>
    </location>
</feature>
<keyword evidence="5" id="KW-1185">Reference proteome</keyword>
<dbReference type="InterPro" id="IPR046529">
    <property type="entry name" value="DUF6594"/>
</dbReference>
<feature type="domain" description="DUF6594" evidence="3">
    <location>
        <begin position="371"/>
        <end position="443"/>
    </location>
</feature>
<feature type="compositionally biased region" description="Basic and acidic residues" evidence="1">
    <location>
        <begin position="54"/>
        <end position="70"/>
    </location>
</feature>
<reference evidence="4" key="1">
    <citation type="journal article" date="2020" name="Phytopathology">
        <title>Genome Sequence Resources of Colletotrichum truncatum, C. plurivorum, C. musicola, and C. sojae: Four Species Pathogenic to Soybean (Glycine max).</title>
        <authorList>
            <person name="Rogerio F."/>
            <person name="Boufleur T.R."/>
            <person name="Ciampi-Guillardi M."/>
            <person name="Sukno S.A."/>
            <person name="Thon M.R."/>
            <person name="Massola Junior N.S."/>
            <person name="Baroncelli R."/>
        </authorList>
    </citation>
    <scope>NUCLEOTIDE SEQUENCE</scope>
    <source>
        <strain evidence="4">LFN00145</strain>
    </source>
</reference>
<evidence type="ECO:0000256" key="2">
    <source>
        <dbReference type="SAM" id="Phobius"/>
    </source>
</evidence>
<evidence type="ECO:0000256" key="1">
    <source>
        <dbReference type="SAM" id="MobiDB-lite"/>
    </source>
</evidence>
<evidence type="ECO:0000313" key="4">
    <source>
        <dbReference type="EMBL" id="KAF6815367.1"/>
    </source>
</evidence>
<protein>
    <recommendedName>
        <fullName evidence="3">DUF6594 domain-containing protein</fullName>
    </recommendedName>
</protein>
<accession>A0A8H6JLJ0</accession>
<dbReference type="Proteomes" id="UP000654918">
    <property type="component" value="Unassembled WGS sequence"/>
</dbReference>
<keyword evidence="2" id="KW-0472">Membrane</keyword>
<evidence type="ECO:0000313" key="5">
    <source>
        <dbReference type="Proteomes" id="UP000654918"/>
    </source>
</evidence>
<dbReference type="AlphaFoldDB" id="A0A8H6JLJ0"/>
<keyword evidence="2" id="KW-0812">Transmembrane</keyword>
<feature type="transmembrane region" description="Helical" evidence="2">
    <location>
        <begin position="379"/>
        <end position="398"/>
    </location>
</feature>
<feature type="region of interest" description="Disordered" evidence="1">
    <location>
        <begin position="1"/>
        <end position="70"/>
    </location>
</feature>
<feature type="transmembrane region" description="Helical" evidence="2">
    <location>
        <begin position="429"/>
        <end position="448"/>
    </location>
</feature>
<feature type="region of interest" description="Disordered" evidence="1">
    <location>
        <begin position="277"/>
        <end position="305"/>
    </location>
</feature>
<name>A0A8H6JLJ0_9PEZI</name>
<sequence length="450" mass="48367">MATGSTPAAALTSPTAAAAAPTTEGQVSPTASVHSNPKTTPEEGQAATTQAPQEVRRGRSRDRARNTGRHIFQEVKIENAQPAEHVLTPGQPDYFQSLVASALNTRTLPIVKTSPFRQIETAPLYPFAPAQVRVTSQDLGGEHGTALALELAINTQTSHVAAKLRSQMIRVADDGNTSDTDLKRMRGLLFQLNTGSTLAICFLGAWPTGIYRVDSSLLFRFSVALGNNRAVTMSTMIATVAKVEESTSSLDASLSFGTCLAACRSRDANARYDLRGNRVNSNAKDPSALEEGQPAAPEGERDEEAEERGSLAKFIEAVAAVLVLIVCFIPGLIYLGVRLLLPNSENNPRRRFNISTEERYNKQFRGLEYARKTGFPQRLGAALVGGLSLITPMLIMSLDPSHKKSLITTSVFILVFGFVLAWRTSMQAGEVLTATATYAAVLVVFTGVSN</sequence>
<feature type="compositionally biased region" description="Low complexity" evidence="1">
    <location>
        <begin position="1"/>
        <end position="23"/>
    </location>
</feature>
<proteinExistence type="predicted"/>
<evidence type="ECO:0000259" key="3">
    <source>
        <dbReference type="Pfam" id="PF20237"/>
    </source>
</evidence>
<dbReference type="Pfam" id="PF20237">
    <property type="entry name" value="DUF6594"/>
    <property type="match status" value="1"/>
</dbReference>